<evidence type="ECO:0000259" key="16">
    <source>
        <dbReference type="Pfam" id="PF14849"/>
    </source>
</evidence>
<name>A0A853FWL7_9BURK</name>
<dbReference type="InterPro" id="IPR001708">
    <property type="entry name" value="YidC/ALB3/OXA1/COX18"/>
</dbReference>
<feature type="compositionally biased region" description="Low complexity" evidence="14">
    <location>
        <begin position="37"/>
        <end position="73"/>
    </location>
</feature>
<evidence type="ECO:0000256" key="10">
    <source>
        <dbReference type="ARBA" id="ARBA00023186"/>
    </source>
</evidence>
<dbReference type="CDD" id="cd19961">
    <property type="entry name" value="EcYidC-like_peri"/>
    <property type="match status" value="1"/>
</dbReference>
<comment type="subcellular location">
    <subcellularLocation>
        <location evidence="1">Cell inner membrane</location>
        <topology evidence="1">Multi-pass membrane protein</topology>
    </subcellularLocation>
    <subcellularLocation>
        <location evidence="13">Cell membrane</location>
        <topology evidence="13">Multi-pass membrane protein</topology>
    </subcellularLocation>
</comment>
<evidence type="ECO:0000313" key="18">
    <source>
        <dbReference type="Proteomes" id="UP000559809"/>
    </source>
</evidence>
<dbReference type="GO" id="GO:0051205">
    <property type="term" value="P:protein insertion into membrane"/>
    <property type="evidence" value="ECO:0007669"/>
    <property type="project" value="TreeGrafter"/>
</dbReference>
<keyword evidence="6 13" id="KW-0812">Transmembrane</keyword>
<dbReference type="Pfam" id="PF14849">
    <property type="entry name" value="YidC_periplas"/>
    <property type="match status" value="1"/>
</dbReference>
<dbReference type="NCBIfam" id="NF002352">
    <property type="entry name" value="PRK01318.1-3"/>
    <property type="match status" value="1"/>
</dbReference>
<comment type="subunit">
    <text evidence="13">Interacts with the Sec translocase complex via SecD. Specifically interacts with transmembrane segments of nascent integral membrane proteins during membrane integration.</text>
</comment>
<dbReference type="InterPro" id="IPR038221">
    <property type="entry name" value="YidC_periplasmic_sf"/>
</dbReference>
<accession>A0A853FWL7</accession>
<keyword evidence="10 13" id="KW-0143">Chaperone</keyword>
<feature type="transmembrane region" description="Helical" evidence="13">
    <location>
        <begin position="515"/>
        <end position="538"/>
    </location>
</feature>
<evidence type="ECO:0000256" key="8">
    <source>
        <dbReference type="ARBA" id="ARBA00022989"/>
    </source>
</evidence>
<dbReference type="InterPro" id="IPR028053">
    <property type="entry name" value="Membr_insert_YidC_N"/>
</dbReference>
<feature type="transmembrane region" description="Helical" evidence="13">
    <location>
        <begin position="439"/>
        <end position="466"/>
    </location>
</feature>
<evidence type="ECO:0000256" key="7">
    <source>
        <dbReference type="ARBA" id="ARBA00022927"/>
    </source>
</evidence>
<dbReference type="PANTHER" id="PTHR12428:SF65">
    <property type="entry name" value="CYTOCHROME C OXIDASE ASSEMBLY PROTEIN COX18, MITOCHONDRIAL"/>
    <property type="match status" value="1"/>
</dbReference>
<evidence type="ECO:0000256" key="9">
    <source>
        <dbReference type="ARBA" id="ARBA00023136"/>
    </source>
</evidence>
<dbReference type="GO" id="GO:0032977">
    <property type="term" value="F:membrane insertase activity"/>
    <property type="evidence" value="ECO:0007669"/>
    <property type="project" value="InterPro"/>
</dbReference>
<keyword evidence="4 13" id="KW-0813">Transport</keyword>
<evidence type="ECO:0000256" key="14">
    <source>
        <dbReference type="SAM" id="MobiDB-lite"/>
    </source>
</evidence>
<organism evidence="17 18">
    <name type="scientific">Parapusillimonas granuli</name>
    <dbReference type="NCBI Taxonomy" id="380911"/>
    <lineage>
        <taxon>Bacteria</taxon>
        <taxon>Pseudomonadati</taxon>
        <taxon>Pseudomonadota</taxon>
        <taxon>Betaproteobacteria</taxon>
        <taxon>Burkholderiales</taxon>
        <taxon>Alcaligenaceae</taxon>
        <taxon>Parapusillimonas</taxon>
    </lineage>
</organism>
<feature type="compositionally biased region" description="Polar residues" evidence="14">
    <location>
        <begin position="77"/>
        <end position="86"/>
    </location>
</feature>
<protein>
    <recommendedName>
        <fullName evidence="3 13">Membrane protein insertase YidC</fullName>
    </recommendedName>
    <alternativeName>
        <fullName evidence="12 13">Foldase YidC</fullName>
    </alternativeName>
    <alternativeName>
        <fullName evidence="11 13">Membrane integrase YidC</fullName>
    </alternativeName>
    <alternativeName>
        <fullName evidence="13">Membrane protein YidC</fullName>
    </alternativeName>
</protein>
<dbReference type="Gene3D" id="2.70.98.90">
    <property type="match status" value="1"/>
</dbReference>
<dbReference type="EMBL" id="JACCEM010000001">
    <property type="protein sequence ID" value="NYT48072.1"/>
    <property type="molecule type" value="Genomic_DNA"/>
</dbReference>
<dbReference type="InterPro" id="IPR019998">
    <property type="entry name" value="Membr_insert_YidC"/>
</dbReference>
<evidence type="ECO:0000256" key="11">
    <source>
        <dbReference type="ARBA" id="ARBA00033245"/>
    </source>
</evidence>
<evidence type="ECO:0000313" key="17">
    <source>
        <dbReference type="EMBL" id="NYT48072.1"/>
    </source>
</evidence>
<feature type="region of interest" description="Disordered" evidence="14">
    <location>
        <begin position="36"/>
        <end position="88"/>
    </location>
</feature>
<reference evidence="17 18" key="1">
    <citation type="submission" date="2020-07" db="EMBL/GenBank/DDBJ databases">
        <title>Taxonomic revisions and descriptions of new bacterial species based on genomic comparisons in the high-G+C-content subgroup of the family Alcaligenaceae.</title>
        <authorList>
            <person name="Szabo A."/>
            <person name="Felfoldi T."/>
        </authorList>
    </citation>
    <scope>NUCLEOTIDE SEQUENCE [LARGE SCALE GENOMIC DNA]</scope>
    <source>
        <strain evidence="17 18">LMG 24012</strain>
    </source>
</reference>
<dbReference type="InterPro" id="IPR047196">
    <property type="entry name" value="YidC_ALB_C"/>
</dbReference>
<keyword evidence="7 13" id="KW-0653">Protein transport</keyword>
<feature type="transmembrane region" description="Helical" evidence="13">
    <location>
        <begin position="376"/>
        <end position="397"/>
    </location>
</feature>
<dbReference type="InterPro" id="IPR028055">
    <property type="entry name" value="YidC/Oxa/ALB_C"/>
</dbReference>
<evidence type="ECO:0000256" key="3">
    <source>
        <dbReference type="ARBA" id="ARBA00015325"/>
    </source>
</evidence>
<keyword evidence="9 13" id="KW-0472">Membrane</keyword>
<dbReference type="NCBIfam" id="TIGR03593">
    <property type="entry name" value="yidC_nterm"/>
    <property type="match status" value="1"/>
</dbReference>
<evidence type="ECO:0000256" key="12">
    <source>
        <dbReference type="ARBA" id="ARBA00033342"/>
    </source>
</evidence>
<dbReference type="NCBIfam" id="TIGR03592">
    <property type="entry name" value="yidC_oxa1_cterm"/>
    <property type="match status" value="1"/>
</dbReference>
<feature type="domain" description="Membrane insertase YidC/Oxa/ALB C-terminal" evidence="15">
    <location>
        <begin position="376"/>
        <end position="553"/>
    </location>
</feature>
<dbReference type="RefSeq" id="WP_180153319.1">
    <property type="nucleotide sequence ID" value="NZ_JACCEM010000001.1"/>
</dbReference>
<keyword evidence="8 13" id="KW-1133">Transmembrane helix</keyword>
<comment type="caution">
    <text evidence="13">Lacks conserved residue(s) required for the propagation of feature annotation.</text>
</comment>
<dbReference type="Proteomes" id="UP000559809">
    <property type="component" value="Unassembled WGS sequence"/>
</dbReference>
<dbReference type="AlphaFoldDB" id="A0A853FWL7"/>
<feature type="domain" description="Membrane insertase YidC N-terminal" evidence="16">
    <location>
        <begin position="91"/>
        <end position="364"/>
    </location>
</feature>
<sequence>MDIRRTILWMILSFSLLLLWNNWQVHNGNPSLFGTSPAATQQAAPAQTAQAPADTSVPTAAAPAAGTPAPIAADSTVPANNGQPASASEKVHVKTDVYDLTFDTMGAQLIKAELLNYAAPDDKNQRMVLLDNSANSVYVAQTGVVGAPNGQSYPTHLTPFKLVSTDHTLAGDTLKVVFESESGGVKVTKTYTLHKGRYDIDVQHTIQNQGDAPVSPSLYLQLTRDGNDPGDTSAFYSTFTGPALYSAEAKFQKITFSDIDKGKSNYVKQADNGWIGMVQHYFATAWVPTESKPRHNEALRLSNNLYAIRAIEGVGTIQPGQQVTVDSHLWVGPQDQRAMSELAPGLELVVDYGWLTIIAKPLFKIMTWLHALLGNWGWTIVALTLLIKLVFYPLSAASYRSMAKMKQVAPRLQALREKFGDDKAKMNAAMMEMYRTEKINPLGGCLPMVVQIPVFIALYWVLLGSVEMRGAPWILWIHDLAARDPWFILPAFMMATMFLQIKLNPTPPDPTQARIMMIMPLVFGGMMFFFPAGLVLYWCVNNAVSIAQQRYIMHKLDKETAAAAR</sequence>
<comment type="caution">
    <text evidence="17">The sequence shown here is derived from an EMBL/GenBank/DDBJ whole genome shotgun (WGS) entry which is preliminary data.</text>
</comment>
<evidence type="ECO:0000259" key="15">
    <source>
        <dbReference type="Pfam" id="PF02096"/>
    </source>
</evidence>
<comment type="similarity">
    <text evidence="2 13">Belongs to the OXA1/ALB3/YidC family. Type 1 subfamily.</text>
</comment>
<dbReference type="GO" id="GO:0015031">
    <property type="term" value="P:protein transport"/>
    <property type="evidence" value="ECO:0007669"/>
    <property type="project" value="UniProtKB-KW"/>
</dbReference>
<evidence type="ECO:0000256" key="13">
    <source>
        <dbReference type="HAMAP-Rule" id="MF_01810"/>
    </source>
</evidence>
<keyword evidence="18" id="KW-1185">Reference proteome</keyword>
<evidence type="ECO:0000256" key="6">
    <source>
        <dbReference type="ARBA" id="ARBA00022692"/>
    </source>
</evidence>
<dbReference type="PRINTS" id="PR01900">
    <property type="entry name" value="YIDCPROTEIN"/>
</dbReference>
<evidence type="ECO:0000256" key="4">
    <source>
        <dbReference type="ARBA" id="ARBA00022448"/>
    </source>
</evidence>
<evidence type="ECO:0000256" key="1">
    <source>
        <dbReference type="ARBA" id="ARBA00004429"/>
    </source>
</evidence>
<dbReference type="Pfam" id="PF02096">
    <property type="entry name" value="60KD_IMP"/>
    <property type="match status" value="1"/>
</dbReference>
<proteinExistence type="inferred from homology"/>
<dbReference type="CDD" id="cd20070">
    <property type="entry name" value="5TM_YidC_Alb3"/>
    <property type="match status" value="1"/>
</dbReference>
<evidence type="ECO:0000256" key="2">
    <source>
        <dbReference type="ARBA" id="ARBA00010527"/>
    </source>
</evidence>
<gene>
    <name evidence="13 17" type="primary">yidC</name>
    <name evidence="17" type="ORF">H0A72_01995</name>
</gene>
<dbReference type="PANTHER" id="PTHR12428">
    <property type="entry name" value="OXA1"/>
    <property type="match status" value="1"/>
</dbReference>
<dbReference type="HAMAP" id="MF_01810">
    <property type="entry name" value="YidC_type1"/>
    <property type="match status" value="1"/>
</dbReference>
<keyword evidence="5 13" id="KW-1003">Cell membrane</keyword>
<evidence type="ECO:0000256" key="5">
    <source>
        <dbReference type="ARBA" id="ARBA00022475"/>
    </source>
</evidence>
<comment type="function">
    <text evidence="13">Required for the insertion and/or proper folding and/or complex formation of integral membrane proteins into the membrane. Involved in integration of membrane proteins that insert both dependently and independently of the Sec translocase complex, as well as at least some lipoproteins. Aids folding of multispanning membrane proteins.</text>
</comment>
<dbReference type="PRINTS" id="PR00701">
    <property type="entry name" value="60KDINNERMP"/>
</dbReference>
<dbReference type="GO" id="GO:0005886">
    <property type="term" value="C:plasma membrane"/>
    <property type="evidence" value="ECO:0007669"/>
    <property type="project" value="UniProtKB-SubCell"/>
</dbReference>